<dbReference type="GO" id="GO:0048731">
    <property type="term" value="P:system development"/>
    <property type="evidence" value="ECO:0007669"/>
    <property type="project" value="InterPro"/>
</dbReference>
<dbReference type="PANTHER" id="PTHR34545">
    <property type="entry name" value="CLAVATA3/ESR (CLE)-RELATED PROTEIN 22"/>
    <property type="match status" value="1"/>
</dbReference>
<evidence type="ECO:0000313" key="4">
    <source>
        <dbReference type="Proteomes" id="UP000826271"/>
    </source>
</evidence>
<feature type="transmembrane region" description="Helical" evidence="2">
    <location>
        <begin position="21"/>
        <end position="43"/>
    </location>
</feature>
<organism evidence="3 4">
    <name type="scientific">Buddleja alternifolia</name>
    <dbReference type="NCBI Taxonomy" id="168488"/>
    <lineage>
        <taxon>Eukaryota</taxon>
        <taxon>Viridiplantae</taxon>
        <taxon>Streptophyta</taxon>
        <taxon>Embryophyta</taxon>
        <taxon>Tracheophyta</taxon>
        <taxon>Spermatophyta</taxon>
        <taxon>Magnoliopsida</taxon>
        <taxon>eudicotyledons</taxon>
        <taxon>Gunneridae</taxon>
        <taxon>Pentapetalae</taxon>
        <taxon>asterids</taxon>
        <taxon>lamiids</taxon>
        <taxon>Lamiales</taxon>
        <taxon>Scrophulariaceae</taxon>
        <taxon>Buddlejeae</taxon>
        <taxon>Buddleja</taxon>
    </lineage>
</organism>
<gene>
    <name evidence="3" type="ORF">BUALT_Bualt17G0109900</name>
</gene>
<feature type="region of interest" description="Disordered" evidence="1">
    <location>
        <begin position="77"/>
        <end position="125"/>
    </location>
</feature>
<evidence type="ECO:0008006" key="5">
    <source>
        <dbReference type="Google" id="ProtNLM"/>
    </source>
</evidence>
<sequence>MTFSAEDNISRRRKEIGDSTARIIAVVSLGFLLVFTPVCLVSATEKINSTAVNSRWSPARKARFFSLASYHAARAPFSPSQIGSSSTDKKKNDDKNSSSSTDDDDKELYEEEKRLVHTGPNPLHN</sequence>
<dbReference type="PANTHER" id="PTHR34545:SF7">
    <property type="entry name" value="CLAVATA3_ESR (CLE)-RELATED PROTEIN 16"/>
    <property type="match status" value="1"/>
</dbReference>
<protein>
    <recommendedName>
        <fullName evidence="5">CLAVATA3/ESR (CLE)-related protein</fullName>
    </recommendedName>
</protein>
<dbReference type="Proteomes" id="UP000826271">
    <property type="component" value="Unassembled WGS sequence"/>
</dbReference>
<comment type="caution">
    <text evidence="3">The sequence shown here is derived from an EMBL/GenBank/DDBJ whole genome shotgun (WGS) entry which is preliminary data.</text>
</comment>
<reference evidence="3" key="1">
    <citation type="submission" date="2019-10" db="EMBL/GenBank/DDBJ databases">
        <authorList>
            <person name="Zhang R."/>
            <person name="Pan Y."/>
            <person name="Wang J."/>
            <person name="Ma R."/>
            <person name="Yu S."/>
        </authorList>
    </citation>
    <scope>NUCLEOTIDE SEQUENCE</scope>
    <source>
        <strain evidence="3">LA-IB0</strain>
        <tissue evidence="3">Leaf</tissue>
    </source>
</reference>
<keyword evidence="4" id="KW-1185">Reference proteome</keyword>
<keyword evidence="2" id="KW-1133">Transmembrane helix</keyword>
<feature type="compositionally biased region" description="Acidic residues" evidence="1">
    <location>
        <begin position="101"/>
        <end position="110"/>
    </location>
</feature>
<dbReference type="EMBL" id="WHWC01000017">
    <property type="protein sequence ID" value="KAG8366731.1"/>
    <property type="molecule type" value="Genomic_DNA"/>
</dbReference>
<accession>A0AAV6W5I8</accession>
<feature type="compositionally biased region" description="Basic and acidic residues" evidence="1">
    <location>
        <begin position="87"/>
        <end position="96"/>
    </location>
</feature>
<dbReference type="InterPro" id="IPR033249">
    <property type="entry name" value="CLE_plant"/>
</dbReference>
<keyword evidence="2" id="KW-0812">Transmembrane</keyword>
<evidence type="ECO:0000256" key="1">
    <source>
        <dbReference type="SAM" id="MobiDB-lite"/>
    </source>
</evidence>
<name>A0AAV6W5I8_9LAMI</name>
<dbReference type="AlphaFoldDB" id="A0AAV6W5I8"/>
<evidence type="ECO:0000313" key="3">
    <source>
        <dbReference type="EMBL" id="KAG8366731.1"/>
    </source>
</evidence>
<evidence type="ECO:0000256" key="2">
    <source>
        <dbReference type="SAM" id="Phobius"/>
    </source>
</evidence>
<proteinExistence type="predicted"/>
<keyword evidence="2" id="KW-0472">Membrane</keyword>